<reference evidence="2 3" key="1">
    <citation type="journal article" date="2010" name="BMC Genomics">
        <title>The complete genome of Zunongwangia profunda SM-A87 reveals its adaptation to the deep-sea environment and ecological role in sedimentary organic nitrogen degradation.</title>
        <authorList>
            <person name="Qin Q.L."/>
            <person name="Zhang X.Y."/>
            <person name="Wang X.M."/>
            <person name="Liu G.M."/>
            <person name="Chen X.L."/>
            <person name="Xie B.B."/>
            <person name="Dang H.Y."/>
            <person name="Zhou B.C."/>
            <person name="Yu J."/>
            <person name="Zhang Y.Z."/>
        </authorList>
    </citation>
    <scope>NUCLEOTIDE SEQUENCE [LARGE SCALE GENOMIC DNA]</scope>
    <source>
        <strain evidence="3">DSM 18752 / CCTCC AB 206139 / SM-A87</strain>
    </source>
</reference>
<dbReference type="KEGG" id="zpr:ZPR_3164"/>
<dbReference type="HOGENOM" id="CLU_2811579_0_0_10"/>
<dbReference type="RefSeq" id="WP_013072578.1">
    <property type="nucleotide sequence ID" value="NC_014041.1"/>
</dbReference>
<dbReference type="Proteomes" id="UP000001654">
    <property type="component" value="Chromosome"/>
</dbReference>
<evidence type="ECO:0000313" key="2">
    <source>
        <dbReference type="EMBL" id="ADF53481.1"/>
    </source>
</evidence>
<name>D5BI68_ZUNPS</name>
<protein>
    <submittedName>
        <fullName evidence="2">Uncharacterized protein</fullName>
    </submittedName>
</protein>
<evidence type="ECO:0000256" key="1">
    <source>
        <dbReference type="SAM" id="MobiDB-lite"/>
    </source>
</evidence>
<sequence>MKNLFTLFTFGVLLATTYSCEPESLPQPEATQQTEIIDLEETYSDDFTGREENEQERRDPPEEDVEE</sequence>
<proteinExistence type="predicted"/>
<organism evidence="2 3">
    <name type="scientific">Zunongwangia profunda (strain DSM 18752 / CCTCC AB 206139 / SM-A87)</name>
    <name type="common">Wangia profunda</name>
    <dbReference type="NCBI Taxonomy" id="655815"/>
    <lineage>
        <taxon>Bacteria</taxon>
        <taxon>Pseudomonadati</taxon>
        <taxon>Bacteroidota</taxon>
        <taxon>Flavobacteriia</taxon>
        <taxon>Flavobacteriales</taxon>
        <taxon>Flavobacteriaceae</taxon>
        <taxon>Zunongwangia</taxon>
    </lineage>
</organism>
<dbReference type="EMBL" id="CP001650">
    <property type="protein sequence ID" value="ADF53481.1"/>
    <property type="molecule type" value="Genomic_DNA"/>
</dbReference>
<accession>D5BI68</accession>
<dbReference type="PROSITE" id="PS51257">
    <property type="entry name" value="PROKAR_LIPOPROTEIN"/>
    <property type="match status" value="1"/>
</dbReference>
<keyword evidence="3" id="KW-1185">Reference proteome</keyword>
<evidence type="ECO:0000313" key="3">
    <source>
        <dbReference type="Proteomes" id="UP000001654"/>
    </source>
</evidence>
<dbReference type="AlphaFoldDB" id="D5BI68"/>
<feature type="region of interest" description="Disordered" evidence="1">
    <location>
        <begin position="22"/>
        <end position="67"/>
    </location>
</feature>
<dbReference type="STRING" id="655815.ZPR_3164"/>
<gene>
    <name evidence="2" type="ordered locus">ZPR_3164</name>
</gene>
<feature type="compositionally biased region" description="Basic and acidic residues" evidence="1">
    <location>
        <begin position="47"/>
        <end position="60"/>
    </location>
</feature>